<dbReference type="InterPro" id="IPR016181">
    <property type="entry name" value="Acyl_CoA_acyltransferase"/>
</dbReference>
<dbReference type="CDD" id="cd04301">
    <property type="entry name" value="NAT_SF"/>
    <property type="match status" value="1"/>
</dbReference>
<dbReference type="PROSITE" id="PS51186">
    <property type="entry name" value="GNAT"/>
    <property type="match status" value="1"/>
</dbReference>
<organism evidence="4 5">
    <name type="scientific">Ruixingdingia sedimenti</name>
    <dbReference type="NCBI Taxonomy" id="3073604"/>
    <lineage>
        <taxon>Bacteria</taxon>
        <taxon>Pseudomonadati</taxon>
        <taxon>Pseudomonadota</taxon>
        <taxon>Alphaproteobacteria</taxon>
        <taxon>Rhodobacterales</taxon>
        <taxon>Paracoccaceae</taxon>
        <taxon>Ruixingdingia</taxon>
    </lineage>
</organism>
<dbReference type="Pfam" id="PF00583">
    <property type="entry name" value="Acetyltransf_1"/>
    <property type="match status" value="1"/>
</dbReference>
<keyword evidence="1" id="KW-0808">Transferase</keyword>
<sequence length="153" mass="16431">MTAIAFRPATIDDLPAIVALLADDGLGRGREDAGMPLNPRYLAAFAAMAADPNQMQVVAVADDAVVGTMQLSFIPGLSRLGAWRGQIEGVRIAAGQRGAGLGRAMFLWAIERCRERGCDLVQLTTDRSRADAHRFYEGLGFEGSHLGYKLRLG</sequence>
<keyword evidence="5" id="KW-1185">Reference proteome</keyword>
<gene>
    <name evidence="4" type="ORF">RGD00_05255</name>
</gene>
<reference evidence="4 5" key="1">
    <citation type="submission" date="2023-09" db="EMBL/GenBank/DDBJ databases">
        <title>Xinfangfangia sedmenti sp. nov., isolated the sedment.</title>
        <authorList>
            <person name="Xu L."/>
        </authorList>
    </citation>
    <scope>NUCLEOTIDE SEQUENCE [LARGE SCALE GENOMIC DNA]</scope>
    <source>
        <strain evidence="4 5">LG-4</strain>
    </source>
</reference>
<accession>A0ABU1F5S6</accession>
<comment type="caution">
    <text evidence="4">The sequence shown here is derived from an EMBL/GenBank/DDBJ whole genome shotgun (WGS) entry which is preliminary data.</text>
</comment>
<dbReference type="RefSeq" id="WP_310456244.1">
    <property type="nucleotide sequence ID" value="NZ_JAVKPH010000004.1"/>
</dbReference>
<feature type="domain" description="N-acetyltransferase" evidence="3">
    <location>
        <begin position="4"/>
        <end position="153"/>
    </location>
</feature>
<evidence type="ECO:0000313" key="4">
    <source>
        <dbReference type="EMBL" id="MDR5651998.1"/>
    </source>
</evidence>
<proteinExistence type="predicted"/>
<evidence type="ECO:0000256" key="1">
    <source>
        <dbReference type="ARBA" id="ARBA00022679"/>
    </source>
</evidence>
<dbReference type="PANTHER" id="PTHR43877:SF2">
    <property type="entry name" value="AMINOALKYLPHOSPHONATE N-ACETYLTRANSFERASE-RELATED"/>
    <property type="match status" value="1"/>
</dbReference>
<evidence type="ECO:0000256" key="2">
    <source>
        <dbReference type="ARBA" id="ARBA00023315"/>
    </source>
</evidence>
<dbReference type="SUPFAM" id="SSF55729">
    <property type="entry name" value="Acyl-CoA N-acyltransferases (Nat)"/>
    <property type="match status" value="1"/>
</dbReference>
<protein>
    <submittedName>
        <fullName evidence="4">GNAT family N-acetyltransferase</fullName>
    </submittedName>
</protein>
<evidence type="ECO:0000313" key="5">
    <source>
        <dbReference type="Proteomes" id="UP001247754"/>
    </source>
</evidence>
<dbReference type="PANTHER" id="PTHR43877">
    <property type="entry name" value="AMINOALKYLPHOSPHONATE N-ACETYLTRANSFERASE-RELATED-RELATED"/>
    <property type="match status" value="1"/>
</dbReference>
<name>A0ABU1F5S6_9RHOB</name>
<dbReference type="Gene3D" id="3.40.630.30">
    <property type="match status" value="1"/>
</dbReference>
<keyword evidence="2" id="KW-0012">Acyltransferase</keyword>
<dbReference type="Proteomes" id="UP001247754">
    <property type="component" value="Unassembled WGS sequence"/>
</dbReference>
<dbReference type="InterPro" id="IPR000182">
    <property type="entry name" value="GNAT_dom"/>
</dbReference>
<dbReference type="InterPro" id="IPR050832">
    <property type="entry name" value="Bact_Acetyltransf"/>
</dbReference>
<dbReference type="EMBL" id="JAVKPH010000004">
    <property type="protein sequence ID" value="MDR5651998.1"/>
    <property type="molecule type" value="Genomic_DNA"/>
</dbReference>
<evidence type="ECO:0000259" key="3">
    <source>
        <dbReference type="PROSITE" id="PS51186"/>
    </source>
</evidence>